<reference evidence="1" key="1">
    <citation type="submission" date="2022-06" db="EMBL/GenBank/DDBJ databases">
        <title>The First Complete Genome of the Simian Malaria Parasite Plasmodium brasilianum.</title>
        <authorList>
            <person name="Bajic M."/>
            <person name="Ravishankar S."/>
        </authorList>
    </citation>
    <scope>NUCLEOTIDE SEQUENCE</scope>
    <source>
        <strain evidence="1">Bolivian I</strain>
    </source>
</reference>
<evidence type="ECO:0000313" key="1">
    <source>
        <dbReference type="EMBL" id="KAI4839079.1"/>
    </source>
</evidence>
<comment type="caution">
    <text evidence="1">The sequence shown here is derived from an EMBL/GenBank/DDBJ whole genome shotgun (WGS) entry which is preliminary data.</text>
</comment>
<sequence length="112" mass="13693">MENVGVEVRNEGEENITFQRTLKKSSNKKYNCYRKLDTIFYRLLVNHRQDKNRNLLYNGGVNMQTKENKSCIFETKNYFHVKPKILKEFDYMNFHKINITFRDKKYKKNNKQ</sequence>
<protein>
    <submittedName>
        <fullName evidence="1">Uncharacterized protein</fullName>
    </submittedName>
</protein>
<dbReference type="Proteomes" id="UP001056978">
    <property type="component" value="Chromosome 8"/>
</dbReference>
<gene>
    <name evidence="1" type="ORF">MKS88_002595</name>
</gene>
<accession>A0ACB9YAF9</accession>
<proteinExistence type="predicted"/>
<keyword evidence="2" id="KW-1185">Reference proteome</keyword>
<organism evidence="1 2">
    <name type="scientific">Plasmodium brasilianum</name>
    <dbReference type="NCBI Taxonomy" id="5824"/>
    <lineage>
        <taxon>Eukaryota</taxon>
        <taxon>Sar</taxon>
        <taxon>Alveolata</taxon>
        <taxon>Apicomplexa</taxon>
        <taxon>Aconoidasida</taxon>
        <taxon>Haemosporida</taxon>
        <taxon>Plasmodiidae</taxon>
        <taxon>Plasmodium</taxon>
        <taxon>Plasmodium (Plasmodium)</taxon>
    </lineage>
</organism>
<evidence type="ECO:0000313" key="2">
    <source>
        <dbReference type="Proteomes" id="UP001056978"/>
    </source>
</evidence>
<dbReference type="EMBL" id="CM043776">
    <property type="protein sequence ID" value="KAI4839079.1"/>
    <property type="molecule type" value="Genomic_DNA"/>
</dbReference>
<name>A0ACB9YAF9_PLABR</name>